<keyword evidence="2" id="KW-1185">Reference proteome</keyword>
<evidence type="ECO:0000313" key="1">
    <source>
        <dbReference type="EMBL" id="QKS55533.1"/>
    </source>
</evidence>
<name>A0ABX6Q014_PAEBA</name>
<dbReference type="Proteomes" id="UP000509327">
    <property type="component" value="Chromosome"/>
</dbReference>
<dbReference type="EMBL" id="CP054614">
    <property type="protein sequence ID" value="QKS55533.1"/>
    <property type="molecule type" value="Genomic_DNA"/>
</dbReference>
<accession>A0ABX6Q014</accession>
<sequence length="212" mass="25437">MKQMSHIPDENVKSSVDEMYRQYLNIETIEELYRQAVMMSHALGWELSERRHLLPDREGNNVDPLIYPPCHFQELSIEGNLVYQFNYEGTLPLYMKNKPYEDKIRSYYQGAMIEALEGRSVLKFDQAFIYVCHFFSNLQIRDLDNRNRRHLINAIRSAQIIEDDRWEFVEIMDSGYLDPQKRNRIELFITSRENAMNLVKYVRDKMRNNPEN</sequence>
<dbReference type="SUPFAM" id="SSF103084">
    <property type="entry name" value="Holliday junction resolvase RusA"/>
    <property type="match status" value="1"/>
</dbReference>
<organism evidence="1 2">
    <name type="scientific">Paenibacillus barcinonensis</name>
    <dbReference type="NCBI Taxonomy" id="198119"/>
    <lineage>
        <taxon>Bacteria</taxon>
        <taxon>Bacillati</taxon>
        <taxon>Bacillota</taxon>
        <taxon>Bacilli</taxon>
        <taxon>Bacillales</taxon>
        <taxon>Paenibacillaceae</taxon>
        <taxon>Paenibacillus</taxon>
    </lineage>
</organism>
<dbReference type="RefSeq" id="WP_110896820.1">
    <property type="nucleotide sequence ID" value="NZ_CP054614.1"/>
</dbReference>
<gene>
    <name evidence="1" type="ORF">HUB98_03850</name>
</gene>
<reference evidence="1 2" key="1">
    <citation type="submission" date="2020-06" db="EMBL/GenBank/DDBJ databases">
        <title>Complete genome of Paenibacillus barcinonensis KACC11450.</title>
        <authorList>
            <person name="Kim M."/>
            <person name="Park Y.-J."/>
            <person name="Shin J.-H."/>
        </authorList>
    </citation>
    <scope>NUCLEOTIDE SEQUENCE [LARGE SCALE GENOMIC DNA]</scope>
    <source>
        <strain evidence="1 2">KACC11450</strain>
    </source>
</reference>
<evidence type="ECO:0000313" key="2">
    <source>
        <dbReference type="Proteomes" id="UP000509327"/>
    </source>
</evidence>
<proteinExistence type="predicted"/>
<protein>
    <submittedName>
        <fullName evidence="1">Uncharacterized protein</fullName>
    </submittedName>
</protein>
<dbReference type="InterPro" id="IPR036614">
    <property type="entry name" value="RusA-like_sf"/>
</dbReference>